<dbReference type="AlphaFoldDB" id="A0A9D2GKG5"/>
<dbReference type="Proteomes" id="UP000824101">
    <property type="component" value="Unassembled WGS sequence"/>
</dbReference>
<comment type="caution">
    <text evidence="1">The sequence shown here is derived from an EMBL/GenBank/DDBJ whole genome shotgun (WGS) entry which is preliminary data.</text>
</comment>
<organism evidence="1 2">
    <name type="scientific">Candidatus Lachnoclostridium stercorigallinarum</name>
    <dbReference type="NCBI Taxonomy" id="2838634"/>
    <lineage>
        <taxon>Bacteria</taxon>
        <taxon>Bacillati</taxon>
        <taxon>Bacillota</taxon>
        <taxon>Clostridia</taxon>
        <taxon>Lachnospirales</taxon>
        <taxon>Lachnospiraceae</taxon>
    </lineage>
</organism>
<evidence type="ECO:0000313" key="2">
    <source>
        <dbReference type="Proteomes" id="UP000824101"/>
    </source>
</evidence>
<protein>
    <submittedName>
        <fullName evidence="1">Conjugal transfer protein</fullName>
    </submittedName>
</protein>
<dbReference type="Gene3D" id="3.60.60.10">
    <property type="entry name" value="Penicillin V Acylase, Chain A"/>
    <property type="match status" value="1"/>
</dbReference>
<name>A0A9D2GKG5_9FIRM</name>
<proteinExistence type="predicted"/>
<evidence type="ECO:0000313" key="1">
    <source>
        <dbReference type="EMBL" id="HIZ80216.1"/>
    </source>
</evidence>
<reference evidence="1" key="2">
    <citation type="submission" date="2021-04" db="EMBL/GenBank/DDBJ databases">
        <authorList>
            <person name="Gilroy R."/>
        </authorList>
    </citation>
    <scope>NUCLEOTIDE SEQUENCE</scope>
    <source>
        <strain evidence="1">ChiBcec1-1093</strain>
    </source>
</reference>
<reference evidence="1" key="1">
    <citation type="journal article" date="2021" name="PeerJ">
        <title>Extensive microbial diversity within the chicken gut microbiome revealed by metagenomics and culture.</title>
        <authorList>
            <person name="Gilroy R."/>
            <person name="Ravi A."/>
            <person name="Getino M."/>
            <person name="Pursley I."/>
            <person name="Horton D.L."/>
            <person name="Alikhan N.F."/>
            <person name="Baker D."/>
            <person name="Gharbi K."/>
            <person name="Hall N."/>
            <person name="Watson M."/>
            <person name="Adriaenssens E.M."/>
            <person name="Foster-Nyarko E."/>
            <person name="Jarju S."/>
            <person name="Secka A."/>
            <person name="Antonio M."/>
            <person name="Oren A."/>
            <person name="Chaudhuri R.R."/>
            <person name="La Ragione R."/>
            <person name="Hildebrand F."/>
            <person name="Pallen M.J."/>
        </authorList>
    </citation>
    <scope>NUCLEOTIDE SEQUENCE</scope>
    <source>
        <strain evidence="1">ChiBcec1-1093</strain>
    </source>
</reference>
<dbReference type="EMBL" id="DXBC01000168">
    <property type="protein sequence ID" value="HIZ80216.1"/>
    <property type="molecule type" value="Genomic_DNA"/>
</dbReference>
<gene>
    <name evidence="1" type="ORF">IAA17_10560</name>
</gene>
<sequence length="241" mass="27538">MCTRFVYRGNDVITGFNFDIDPEVWNHRIIKEKDCFYIGILRPDGVRHSYHGVHRNGNAGTLLYVHGNPAGAWEDGSGCMTIADLTEGFIRGRISFDQALDLVRTKKIVYAPDATMQAMLSDRLGRTLIVEPGIGWREDGGKYSLITNYSVLAPDSTRPFVLPGDDRYERADRMLKEYRDHFSVSDGFSVLRRVRQEGPWATRVSFVFSVKEQAVRYAENNDFDHVEVYEFPGPFSPDRSR</sequence>
<accession>A0A9D2GKG5</accession>